<evidence type="ECO:0000256" key="1">
    <source>
        <dbReference type="ARBA" id="ARBA00004123"/>
    </source>
</evidence>
<proteinExistence type="inferred from homology"/>
<evidence type="ECO:0000256" key="13">
    <source>
        <dbReference type="SAM" id="MobiDB-lite"/>
    </source>
</evidence>
<reference evidence="15 16" key="1">
    <citation type="journal article" date="2017" name="Curr. Biol.">
        <title>Genome architecture and evolution of a unichromosomal asexual nematode.</title>
        <authorList>
            <person name="Fradin H."/>
            <person name="Zegar C."/>
            <person name="Gutwein M."/>
            <person name="Lucas J."/>
            <person name="Kovtun M."/>
            <person name="Corcoran D."/>
            <person name="Baugh L.R."/>
            <person name="Kiontke K."/>
            <person name="Gunsalus K."/>
            <person name="Fitch D.H."/>
            <person name="Piano F."/>
        </authorList>
    </citation>
    <scope>NUCLEOTIDE SEQUENCE [LARGE SCALE GENOMIC DNA]</scope>
    <source>
        <strain evidence="15">PF1309</strain>
    </source>
</reference>
<comment type="function">
    <text evidence="12">Putative RNA polymerase II subunit B1 C-terminal domain (CTD) phosphatase involved in RNA polymerase II transcription regulation.</text>
</comment>
<gene>
    <name evidence="15" type="ORF">WR25_09932</name>
</gene>
<keyword evidence="3 12" id="KW-0479">Metal-binding</keyword>
<dbReference type="Pfam" id="PF04181">
    <property type="entry name" value="RPAP2_Rtr1"/>
    <property type="match status" value="1"/>
</dbReference>
<dbReference type="PANTHER" id="PTHR14732">
    <property type="entry name" value="RNA POLYMERASE II SUBUNIT B1 CTD PHOSPHATASE RPAP2-RELATED"/>
    <property type="match status" value="1"/>
</dbReference>
<evidence type="ECO:0000256" key="12">
    <source>
        <dbReference type="RuleBase" id="RU367080"/>
    </source>
</evidence>
<sequence length="412" mass="46852">MDAEQLKEKIERERVLRKTVLTVIERFTDTVSVEEMLQTVSNLDVVSWDEVIEERDIGGLCGLPVCSNNARPKTNQKYHIDRKVKKIYEVRNERYRFCSDNCFEHSASVRSQLADQPLWIRGEAIKTKISFNWTQQGPSVPVVKEGKEKKENRKREVEIVGSKLMAKMNELVIAERDGPSSEEEDEEKSYEDKEFLQSIKRFVSQRESAAGTSQNAVNERGTGKKADGMQKNETDKEAALAKLREKYPMKKKAVGITVIDAPRLTQKQARETVHSDIPAARIALEALRDRVQIESFFQLQVLERIADEGQTSVLAWKRDVDAQLEATAQRLIQCPGEICGRDDENAFFCSLGREPVHLEMKRTLKKSGMRLGRMMASLNVCLACSSPATSANFTWFSSPMRTIICSTQLIRD</sequence>
<keyword evidence="7 12" id="KW-0904">Protein phosphatase</keyword>
<name>A0A2A2J1P3_9BILA</name>
<evidence type="ECO:0000256" key="5">
    <source>
        <dbReference type="ARBA" id="ARBA00022801"/>
    </source>
</evidence>
<evidence type="ECO:0000256" key="4">
    <source>
        <dbReference type="ARBA" id="ARBA00022771"/>
    </source>
</evidence>
<evidence type="ECO:0000313" key="16">
    <source>
        <dbReference type="Proteomes" id="UP000218231"/>
    </source>
</evidence>
<dbReference type="OrthoDB" id="2590500at2759"/>
<keyword evidence="6 12" id="KW-0862">Zinc</keyword>
<dbReference type="EC" id="3.1.3.16" evidence="12"/>
<comment type="caution">
    <text evidence="15">The sequence shown here is derived from an EMBL/GenBank/DDBJ whole genome shotgun (WGS) entry which is preliminary data.</text>
</comment>
<feature type="region of interest" description="Disordered" evidence="13">
    <location>
        <begin position="206"/>
        <end position="231"/>
    </location>
</feature>
<evidence type="ECO:0000256" key="6">
    <source>
        <dbReference type="ARBA" id="ARBA00022833"/>
    </source>
</evidence>
<dbReference type="InterPro" id="IPR007308">
    <property type="entry name" value="Rtr1/RPAP2_dom"/>
</dbReference>
<accession>A0A2A2J1P3</accession>
<keyword evidence="8 12" id="KW-0539">Nucleus</keyword>
<dbReference type="GO" id="GO:0008270">
    <property type="term" value="F:zinc ion binding"/>
    <property type="evidence" value="ECO:0007669"/>
    <property type="project" value="UniProtKB-KW"/>
</dbReference>
<evidence type="ECO:0000256" key="10">
    <source>
        <dbReference type="ARBA" id="ARBA00048336"/>
    </source>
</evidence>
<dbReference type="Gene3D" id="1.25.40.820">
    <property type="match status" value="1"/>
</dbReference>
<evidence type="ECO:0000256" key="3">
    <source>
        <dbReference type="ARBA" id="ARBA00022723"/>
    </source>
</evidence>
<evidence type="ECO:0000256" key="7">
    <source>
        <dbReference type="ARBA" id="ARBA00022912"/>
    </source>
</evidence>
<dbReference type="PANTHER" id="PTHR14732:SF0">
    <property type="entry name" value="RNA POLYMERASE II SUBUNIT B1 CTD PHOSPHATASE RPAP2-RELATED"/>
    <property type="match status" value="1"/>
</dbReference>
<keyword evidence="4 12" id="KW-0863">Zinc-finger</keyword>
<dbReference type="GO" id="GO:0008420">
    <property type="term" value="F:RNA polymerase II CTD heptapeptide repeat phosphatase activity"/>
    <property type="evidence" value="ECO:0007669"/>
    <property type="project" value="UniProtKB-UniRule"/>
</dbReference>
<comment type="catalytic activity">
    <reaction evidence="9 12">
        <text>O-phospho-L-seryl-[protein] + H2O = L-seryl-[protein] + phosphate</text>
        <dbReference type="Rhea" id="RHEA:20629"/>
        <dbReference type="Rhea" id="RHEA-COMP:9863"/>
        <dbReference type="Rhea" id="RHEA-COMP:11604"/>
        <dbReference type="ChEBI" id="CHEBI:15377"/>
        <dbReference type="ChEBI" id="CHEBI:29999"/>
        <dbReference type="ChEBI" id="CHEBI:43474"/>
        <dbReference type="ChEBI" id="CHEBI:83421"/>
        <dbReference type="EC" id="3.1.3.16"/>
    </reaction>
</comment>
<evidence type="ECO:0000256" key="11">
    <source>
        <dbReference type="PROSITE-ProRule" id="PRU00812"/>
    </source>
</evidence>
<feature type="domain" description="RTR1-type" evidence="14">
    <location>
        <begin position="38"/>
        <end position="122"/>
    </location>
</feature>
<comment type="subcellular location">
    <subcellularLocation>
        <location evidence="1 12">Nucleus</location>
    </subcellularLocation>
</comment>
<dbReference type="STRING" id="2018661.A0A2A2J1P3"/>
<evidence type="ECO:0000313" key="15">
    <source>
        <dbReference type="EMBL" id="PAV55591.1"/>
    </source>
</evidence>
<dbReference type="GO" id="GO:0005634">
    <property type="term" value="C:nucleus"/>
    <property type="evidence" value="ECO:0007669"/>
    <property type="project" value="UniProtKB-SubCell"/>
</dbReference>
<dbReference type="InterPro" id="IPR038534">
    <property type="entry name" value="Rtr1/RPAP2_sf"/>
</dbReference>
<dbReference type="GO" id="GO:0005737">
    <property type="term" value="C:cytoplasm"/>
    <property type="evidence" value="ECO:0007669"/>
    <property type="project" value="TreeGrafter"/>
</dbReference>
<dbReference type="EMBL" id="LIAE01010763">
    <property type="protein sequence ID" value="PAV55591.1"/>
    <property type="molecule type" value="Genomic_DNA"/>
</dbReference>
<dbReference type="Proteomes" id="UP000218231">
    <property type="component" value="Unassembled WGS sequence"/>
</dbReference>
<evidence type="ECO:0000259" key="14">
    <source>
        <dbReference type="PROSITE" id="PS51479"/>
    </source>
</evidence>
<dbReference type="AlphaFoldDB" id="A0A2A2J1P3"/>
<keyword evidence="16" id="KW-1185">Reference proteome</keyword>
<feature type="compositionally biased region" description="Basic and acidic residues" evidence="13">
    <location>
        <begin position="221"/>
        <end position="231"/>
    </location>
</feature>
<comment type="similarity">
    <text evidence="2 11 12">Belongs to the RPAP2 family.</text>
</comment>
<evidence type="ECO:0000256" key="2">
    <source>
        <dbReference type="ARBA" id="ARBA00005676"/>
    </source>
</evidence>
<dbReference type="GO" id="GO:0043175">
    <property type="term" value="F:RNA polymerase core enzyme binding"/>
    <property type="evidence" value="ECO:0007669"/>
    <property type="project" value="UniProtKB-UniRule"/>
</dbReference>
<keyword evidence="5 12" id="KW-0378">Hydrolase</keyword>
<dbReference type="InterPro" id="IPR039693">
    <property type="entry name" value="Rtr1/RPAP2"/>
</dbReference>
<organism evidence="15 16">
    <name type="scientific">Diploscapter pachys</name>
    <dbReference type="NCBI Taxonomy" id="2018661"/>
    <lineage>
        <taxon>Eukaryota</taxon>
        <taxon>Metazoa</taxon>
        <taxon>Ecdysozoa</taxon>
        <taxon>Nematoda</taxon>
        <taxon>Chromadorea</taxon>
        <taxon>Rhabditida</taxon>
        <taxon>Rhabditina</taxon>
        <taxon>Rhabditomorpha</taxon>
        <taxon>Rhabditoidea</taxon>
        <taxon>Rhabditidae</taxon>
        <taxon>Diploscapter</taxon>
    </lineage>
</organism>
<evidence type="ECO:0000256" key="9">
    <source>
        <dbReference type="ARBA" id="ARBA00047761"/>
    </source>
</evidence>
<evidence type="ECO:0000256" key="8">
    <source>
        <dbReference type="ARBA" id="ARBA00023242"/>
    </source>
</evidence>
<dbReference type="PROSITE" id="PS51479">
    <property type="entry name" value="ZF_RTR1"/>
    <property type="match status" value="1"/>
</dbReference>
<protein>
    <recommendedName>
        <fullName evidence="12">RNA polymerase II subunit B1 CTD phosphatase RPAP2 homolog</fullName>
        <ecNumber evidence="12">3.1.3.16</ecNumber>
    </recommendedName>
</protein>
<comment type="catalytic activity">
    <reaction evidence="10 12">
        <text>O-phospho-L-threonyl-[protein] + H2O = L-threonyl-[protein] + phosphate</text>
        <dbReference type="Rhea" id="RHEA:47004"/>
        <dbReference type="Rhea" id="RHEA-COMP:11060"/>
        <dbReference type="Rhea" id="RHEA-COMP:11605"/>
        <dbReference type="ChEBI" id="CHEBI:15377"/>
        <dbReference type="ChEBI" id="CHEBI:30013"/>
        <dbReference type="ChEBI" id="CHEBI:43474"/>
        <dbReference type="ChEBI" id="CHEBI:61977"/>
        <dbReference type="EC" id="3.1.3.16"/>
    </reaction>
</comment>
<feature type="compositionally biased region" description="Polar residues" evidence="13">
    <location>
        <begin position="206"/>
        <end position="217"/>
    </location>
</feature>